<reference evidence="6" key="1">
    <citation type="submission" date="2017-05" db="EMBL/GenBank/DDBJ databases">
        <title>The Genome Sequence of Enterococcus sp. 9E7_DIV0242.</title>
        <authorList>
            <consortium name="The Broad Institute Genomics Platform"/>
            <consortium name="The Broad Institute Genomic Center for Infectious Diseases"/>
            <person name="Earl A."/>
            <person name="Manson A."/>
            <person name="Schwartman J."/>
            <person name="Gilmore M."/>
            <person name="Abouelleil A."/>
            <person name="Cao P."/>
            <person name="Chapman S."/>
            <person name="Cusick C."/>
            <person name="Shea T."/>
            <person name="Young S."/>
            <person name="Neafsey D."/>
            <person name="Nusbaum C."/>
            <person name="Birren B."/>
        </authorList>
    </citation>
    <scope>NUCLEOTIDE SEQUENCE [LARGE SCALE GENOMIC DNA]</scope>
    <source>
        <strain evidence="6">9E7_DIV0242</strain>
    </source>
</reference>
<evidence type="ECO:0000256" key="3">
    <source>
        <dbReference type="ARBA" id="ARBA00023125"/>
    </source>
</evidence>
<protein>
    <recommendedName>
        <fullName evidence="5">Tyr recombinase domain-containing protein</fullName>
    </recommendedName>
</protein>
<accession>A0A242K9M5</accession>
<proteinExistence type="inferred from homology"/>
<sequence>MVGYFLYPFYQIEGSDATLIYPNISQRLTDDERKIKMATFKQYELKNGTKKWLFKTYLGTDEVTGKQLQTTRRNFNTRKEAVLAEKRLQYDVIENGFNKKKIVTFGELYNLWLDQYRLSVKPSTVAAANNHAKRQILPIFKDIKLNKLSVSFCQTTVNEWQSKYKSYGYLRLLVNQVLKYGVSLELIESNPMGKTTLPRKKESEKKINYYSKEELQNFLLTAKKLSDQKIFIFFRLIAYTGMRKSEALALQWKDINFDKQLLTIGKTLSVDEHAKVIVQTPKTATSARTISLDDGTVQILREWRREQKKRYFVHGRNTSNIDQFIFTTADNKIFTPSITQWWIESVYKRTDLRKITVHGFRHTHCSLLFESGASLQEVQERLGHRDIKTTMNIYTHVTEKTIKRTGDVFANYMES</sequence>
<evidence type="ECO:0000256" key="1">
    <source>
        <dbReference type="ARBA" id="ARBA00008857"/>
    </source>
</evidence>
<evidence type="ECO:0000256" key="4">
    <source>
        <dbReference type="ARBA" id="ARBA00023172"/>
    </source>
</evidence>
<dbReference type="Pfam" id="PF14659">
    <property type="entry name" value="Phage_int_SAM_3"/>
    <property type="match status" value="1"/>
</dbReference>
<dbReference type="InterPro" id="IPR004107">
    <property type="entry name" value="Integrase_SAM-like_N"/>
</dbReference>
<keyword evidence="3" id="KW-0238">DNA-binding</keyword>
<dbReference type="PANTHER" id="PTHR30349">
    <property type="entry name" value="PHAGE INTEGRASE-RELATED"/>
    <property type="match status" value="1"/>
</dbReference>
<keyword evidence="4" id="KW-0233">DNA recombination</keyword>
<evidence type="ECO:0000313" key="6">
    <source>
        <dbReference type="EMBL" id="OTP17250.1"/>
    </source>
</evidence>
<feature type="domain" description="Tyr recombinase" evidence="5">
    <location>
        <begin position="205"/>
        <end position="407"/>
    </location>
</feature>
<dbReference type="Pfam" id="PF14657">
    <property type="entry name" value="Arm-DNA-bind_4"/>
    <property type="match status" value="1"/>
</dbReference>
<dbReference type="InterPro" id="IPR010998">
    <property type="entry name" value="Integrase_recombinase_N"/>
</dbReference>
<evidence type="ECO:0000256" key="2">
    <source>
        <dbReference type="ARBA" id="ARBA00022908"/>
    </source>
</evidence>
<organism evidence="6">
    <name type="scientific">Candidatus Enterococcus clewellii</name>
    <dbReference type="NCBI Taxonomy" id="1834193"/>
    <lineage>
        <taxon>Bacteria</taxon>
        <taxon>Bacillati</taxon>
        <taxon>Bacillota</taxon>
        <taxon>Bacilli</taxon>
        <taxon>Lactobacillales</taxon>
        <taxon>Enterococcaceae</taxon>
        <taxon>Enterococcus</taxon>
    </lineage>
</organism>
<keyword evidence="2" id="KW-0229">DNA integration</keyword>
<dbReference type="InterPro" id="IPR050090">
    <property type="entry name" value="Tyrosine_recombinase_XerCD"/>
</dbReference>
<name>A0A242K9M5_9ENTE</name>
<dbReference type="EMBL" id="NGMM01000002">
    <property type="protein sequence ID" value="OTP17250.1"/>
    <property type="molecule type" value="Genomic_DNA"/>
</dbReference>
<evidence type="ECO:0000259" key="5">
    <source>
        <dbReference type="PROSITE" id="PS51898"/>
    </source>
</evidence>
<dbReference type="InterPro" id="IPR028259">
    <property type="entry name" value="AP2-like_int_N"/>
</dbReference>
<dbReference type="GO" id="GO:0006310">
    <property type="term" value="P:DNA recombination"/>
    <property type="evidence" value="ECO:0007669"/>
    <property type="project" value="UniProtKB-KW"/>
</dbReference>
<dbReference type="Gene3D" id="1.10.150.130">
    <property type="match status" value="1"/>
</dbReference>
<dbReference type="GO" id="GO:0003677">
    <property type="term" value="F:DNA binding"/>
    <property type="evidence" value="ECO:0007669"/>
    <property type="project" value="UniProtKB-KW"/>
</dbReference>
<dbReference type="PANTHER" id="PTHR30349:SF64">
    <property type="entry name" value="PROPHAGE INTEGRASE INTD-RELATED"/>
    <property type="match status" value="1"/>
</dbReference>
<dbReference type="Gene3D" id="1.10.443.10">
    <property type="entry name" value="Intergrase catalytic core"/>
    <property type="match status" value="1"/>
</dbReference>
<dbReference type="InterPro" id="IPR013762">
    <property type="entry name" value="Integrase-like_cat_sf"/>
</dbReference>
<gene>
    <name evidence="6" type="ORF">A5888_001388</name>
</gene>
<dbReference type="PROSITE" id="PS51898">
    <property type="entry name" value="TYR_RECOMBINASE"/>
    <property type="match status" value="1"/>
</dbReference>
<comment type="similarity">
    <text evidence="1">Belongs to the 'phage' integrase family.</text>
</comment>
<dbReference type="GO" id="GO:0015074">
    <property type="term" value="P:DNA integration"/>
    <property type="evidence" value="ECO:0007669"/>
    <property type="project" value="UniProtKB-KW"/>
</dbReference>
<dbReference type="InterPro" id="IPR002104">
    <property type="entry name" value="Integrase_catalytic"/>
</dbReference>
<dbReference type="CDD" id="cd01189">
    <property type="entry name" value="INT_ICEBs1_C_like"/>
    <property type="match status" value="1"/>
</dbReference>
<dbReference type="AlphaFoldDB" id="A0A242K9M5"/>
<dbReference type="Pfam" id="PF00589">
    <property type="entry name" value="Phage_integrase"/>
    <property type="match status" value="1"/>
</dbReference>
<dbReference type="InterPro" id="IPR011010">
    <property type="entry name" value="DNA_brk_join_enz"/>
</dbReference>
<dbReference type="SUPFAM" id="SSF56349">
    <property type="entry name" value="DNA breaking-rejoining enzymes"/>
    <property type="match status" value="1"/>
</dbReference>
<comment type="caution">
    <text evidence="6">The sequence shown here is derived from an EMBL/GenBank/DDBJ whole genome shotgun (WGS) entry which is preliminary data.</text>
</comment>